<proteinExistence type="predicted"/>
<name>A0A1F7W8X0_9BACT</name>
<accession>A0A1F7W8X0</accession>
<evidence type="ECO:0000313" key="1">
    <source>
        <dbReference type="EMBL" id="OGL99046.1"/>
    </source>
</evidence>
<dbReference type="Proteomes" id="UP000176501">
    <property type="component" value="Unassembled WGS sequence"/>
</dbReference>
<dbReference type="EMBL" id="MGFE01000011">
    <property type="protein sequence ID" value="OGL99046.1"/>
    <property type="molecule type" value="Genomic_DNA"/>
</dbReference>
<dbReference type="AlphaFoldDB" id="A0A1F7W8X0"/>
<gene>
    <name evidence="1" type="ORF">A2304_02780</name>
</gene>
<protein>
    <submittedName>
        <fullName evidence="1">Uncharacterized protein</fullName>
    </submittedName>
</protein>
<sequence>MWKKNVHEAPETAVLVDAFRRHGFLVLDCSDPPDEGGWTEWVQLEALEPIDVLSTDRQYLVLRAPVGRQTLREAERHPEVPCVHLLPREPIAPWFYSLMTMHRERPELFPVRRIFVEAGPDPEWTQVNLTGPANFDNPDLSGIIVVNLRQLPLVAERVRAATEEEISPVTRGFGMWGEACVPPGFVVHQLVPVILA</sequence>
<reference evidence="1 2" key="1">
    <citation type="journal article" date="2016" name="Nat. Commun.">
        <title>Thousands of microbial genomes shed light on interconnected biogeochemical processes in an aquifer system.</title>
        <authorList>
            <person name="Anantharaman K."/>
            <person name="Brown C.T."/>
            <person name="Hug L.A."/>
            <person name="Sharon I."/>
            <person name="Castelle C.J."/>
            <person name="Probst A.J."/>
            <person name="Thomas B.C."/>
            <person name="Singh A."/>
            <person name="Wilkins M.J."/>
            <person name="Karaoz U."/>
            <person name="Brodie E.L."/>
            <person name="Williams K.H."/>
            <person name="Hubbard S.S."/>
            <person name="Banfield J.F."/>
        </authorList>
    </citation>
    <scope>NUCLEOTIDE SEQUENCE [LARGE SCALE GENOMIC DNA]</scope>
</reference>
<comment type="caution">
    <text evidence="1">The sequence shown here is derived from an EMBL/GenBank/DDBJ whole genome shotgun (WGS) entry which is preliminary data.</text>
</comment>
<evidence type="ECO:0000313" key="2">
    <source>
        <dbReference type="Proteomes" id="UP000176501"/>
    </source>
</evidence>
<organism evidence="1 2">
    <name type="scientific">Candidatus Uhrbacteria bacterium RIFOXYB2_FULL_57_15</name>
    <dbReference type="NCBI Taxonomy" id="1802422"/>
    <lineage>
        <taxon>Bacteria</taxon>
        <taxon>Candidatus Uhriibacteriota</taxon>
    </lineage>
</organism>